<protein>
    <recommendedName>
        <fullName evidence="3">RING-type domain-containing protein</fullName>
    </recommendedName>
</protein>
<dbReference type="InterPro" id="IPR013083">
    <property type="entry name" value="Znf_RING/FYVE/PHD"/>
</dbReference>
<feature type="domain" description="RING-type" evidence="3">
    <location>
        <begin position="26"/>
        <end position="75"/>
    </location>
</feature>
<feature type="region of interest" description="Disordered" evidence="2">
    <location>
        <begin position="87"/>
        <end position="145"/>
    </location>
</feature>
<reference evidence="4" key="1">
    <citation type="submission" date="2021-07" db="EMBL/GenBank/DDBJ databases">
        <title>Genome Resource of American Ginseng Black Spot Pathogen Alternaria panax.</title>
        <authorList>
            <person name="Qiu C."/>
            <person name="Wang W."/>
            <person name="Liu Z."/>
        </authorList>
    </citation>
    <scope>NUCLEOTIDE SEQUENCE</scope>
    <source>
        <strain evidence="4">BNCC115425</strain>
    </source>
</reference>
<keyword evidence="1" id="KW-0479">Metal-binding</keyword>
<proteinExistence type="predicted"/>
<name>A0AAD4NU29_9PLEO</name>
<dbReference type="InterPro" id="IPR001841">
    <property type="entry name" value="Znf_RING"/>
</dbReference>
<dbReference type="EMBL" id="JAANER010000001">
    <property type="protein sequence ID" value="KAG9195786.1"/>
    <property type="molecule type" value="Genomic_DNA"/>
</dbReference>
<dbReference type="GO" id="GO:0008270">
    <property type="term" value="F:zinc ion binding"/>
    <property type="evidence" value="ECO:0007669"/>
    <property type="project" value="UniProtKB-KW"/>
</dbReference>
<evidence type="ECO:0000256" key="2">
    <source>
        <dbReference type="SAM" id="MobiDB-lite"/>
    </source>
</evidence>
<dbReference type="SUPFAM" id="SSF57850">
    <property type="entry name" value="RING/U-box"/>
    <property type="match status" value="1"/>
</dbReference>
<keyword evidence="1" id="KW-0862">Zinc</keyword>
<feature type="compositionally biased region" description="Acidic residues" evidence="2">
    <location>
        <begin position="94"/>
        <end position="136"/>
    </location>
</feature>
<dbReference type="Gene3D" id="3.30.40.10">
    <property type="entry name" value="Zinc/RING finger domain, C3HC4 (zinc finger)"/>
    <property type="match status" value="1"/>
</dbReference>
<dbReference type="Pfam" id="PF13639">
    <property type="entry name" value="zf-RING_2"/>
    <property type="match status" value="1"/>
</dbReference>
<evidence type="ECO:0000313" key="5">
    <source>
        <dbReference type="Proteomes" id="UP001199106"/>
    </source>
</evidence>
<accession>A0AAD4NU29</accession>
<organism evidence="4 5">
    <name type="scientific">Alternaria panax</name>
    <dbReference type="NCBI Taxonomy" id="48097"/>
    <lineage>
        <taxon>Eukaryota</taxon>
        <taxon>Fungi</taxon>
        <taxon>Dikarya</taxon>
        <taxon>Ascomycota</taxon>
        <taxon>Pezizomycotina</taxon>
        <taxon>Dothideomycetes</taxon>
        <taxon>Pleosporomycetidae</taxon>
        <taxon>Pleosporales</taxon>
        <taxon>Pleosporineae</taxon>
        <taxon>Pleosporaceae</taxon>
        <taxon>Alternaria</taxon>
        <taxon>Alternaria sect. Panax</taxon>
    </lineage>
</organism>
<sequence length="263" mass="29788">MSTPTREEFINTNITSAAPSPEGAQCSICYEEYGSTTAHVVVTFSDPSSCNHIFGLECILTWFDVDGVNSCPYCRCELFITQVKNTRPDSDYGSGEETEFDSDSEDWGSNMEDDGDDEEEGDDEDEEEEEGEEEDAFIPLSSLYQNEPIQPTTETPLKVLIMILETTWYKSWFLLLPYISKLEAAIRDNSDNNSLDMPYFNSFLPTVSTLLSSLINTANVQLGRDISGLLDERKLQVLEALLGDMVNFQRLFVSIYWVMTERR</sequence>
<keyword evidence="1" id="KW-0863">Zinc-finger</keyword>
<evidence type="ECO:0000313" key="4">
    <source>
        <dbReference type="EMBL" id="KAG9195786.1"/>
    </source>
</evidence>
<gene>
    <name evidence="4" type="ORF">G6011_00907</name>
</gene>
<evidence type="ECO:0000256" key="1">
    <source>
        <dbReference type="PROSITE-ProRule" id="PRU00175"/>
    </source>
</evidence>
<evidence type="ECO:0000259" key="3">
    <source>
        <dbReference type="PROSITE" id="PS50089"/>
    </source>
</evidence>
<comment type="caution">
    <text evidence="4">The sequence shown here is derived from an EMBL/GenBank/DDBJ whole genome shotgun (WGS) entry which is preliminary data.</text>
</comment>
<dbReference type="Proteomes" id="UP001199106">
    <property type="component" value="Unassembled WGS sequence"/>
</dbReference>
<dbReference type="PROSITE" id="PS50089">
    <property type="entry name" value="ZF_RING_2"/>
    <property type="match status" value="1"/>
</dbReference>
<dbReference type="AlphaFoldDB" id="A0AAD4NU29"/>
<keyword evidence="5" id="KW-1185">Reference proteome</keyword>